<dbReference type="GO" id="GO:0003723">
    <property type="term" value="F:RNA binding"/>
    <property type="evidence" value="ECO:0007669"/>
    <property type="project" value="InterPro"/>
</dbReference>
<dbReference type="GO" id="GO:0160148">
    <property type="term" value="F:tRNA pseudouridine(55) synthase activity"/>
    <property type="evidence" value="ECO:0007669"/>
    <property type="project" value="UniProtKB-EC"/>
</dbReference>
<evidence type="ECO:0000256" key="3">
    <source>
        <dbReference type="ARBA" id="ARBA00022694"/>
    </source>
</evidence>
<dbReference type="Gene3D" id="3.30.70.2510">
    <property type="match status" value="1"/>
</dbReference>
<reference evidence="7 8" key="1">
    <citation type="journal article" date="2015" name="PLoS Pathog.">
        <title>Leptomonas seymouri: Adaptations to the Dixenous Life Cycle Analyzed by Genome Sequencing, Transcriptome Profiling and Co-infection with Leishmania donovani.</title>
        <authorList>
            <person name="Kraeva N."/>
            <person name="Butenko A."/>
            <person name="Hlavacova J."/>
            <person name="Kostygov A."/>
            <person name="Myskova J."/>
            <person name="Grybchuk D."/>
            <person name="Lestinova T."/>
            <person name="Votypka J."/>
            <person name="Volf P."/>
            <person name="Opperdoes F."/>
            <person name="Flegontov P."/>
            <person name="Lukes J."/>
            <person name="Yurchenko V."/>
        </authorList>
    </citation>
    <scope>NUCLEOTIDE SEQUENCE [LARGE SCALE GENOMIC DNA]</scope>
    <source>
        <strain evidence="7 8">ATCC 30220</strain>
    </source>
</reference>
<feature type="compositionally biased region" description="Low complexity" evidence="5">
    <location>
        <begin position="305"/>
        <end position="320"/>
    </location>
</feature>
<dbReference type="EMBL" id="LJSK01000215">
    <property type="protein sequence ID" value="KPI85003.1"/>
    <property type="molecule type" value="Genomic_DNA"/>
</dbReference>
<comment type="caution">
    <text evidence="7">The sequence shown here is derived from an EMBL/GenBank/DDBJ whole genome shotgun (WGS) entry which is preliminary data.</text>
</comment>
<name>A0A0N1HW55_LEPSE</name>
<dbReference type="AlphaFoldDB" id="A0A0N1HW55"/>
<proteinExistence type="inferred from homology"/>
<evidence type="ECO:0000256" key="5">
    <source>
        <dbReference type="SAM" id="MobiDB-lite"/>
    </source>
</evidence>
<feature type="region of interest" description="Disordered" evidence="5">
    <location>
        <begin position="283"/>
        <end position="325"/>
    </location>
</feature>
<organism evidence="7 8">
    <name type="scientific">Leptomonas seymouri</name>
    <dbReference type="NCBI Taxonomy" id="5684"/>
    <lineage>
        <taxon>Eukaryota</taxon>
        <taxon>Discoba</taxon>
        <taxon>Euglenozoa</taxon>
        <taxon>Kinetoplastea</taxon>
        <taxon>Metakinetoplastina</taxon>
        <taxon>Trypanosomatida</taxon>
        <taxon>Trypanosomatidae</taxon>
        <taxon>Leishmaniinae</taxon>
        <taxon>Leptomonas</taxon>
    </lineage>
</organism>
<dbReference type="Proteomes" id="UP000038009">
    <property type="component" value="Unassembled WGS sequence"/>
</dbReference>
<dbReference type="InterPro" id="IPR048741">
    <property type="entry name" value="Pus10-like_C"/>
</dbReference>
<dbReference type="FunFam" id="3.30.70.3190:FF:000001">
    <property type="entry name" value="tRNA pseudouridine synthase Pus10"/>
    <property type="match status" value="1"/>
</dbReference>
<evidence type="ECO:0000256" key="1">
    <source>
        <dbReference type="ARBA" id="ARBA00009652"/>
    </source>
</evidence>
<sequence length="750" mass="81203">MASVDVSEAASAAHSISSCGPKEVLCYPCALRMSMLFNYPAPRTLGQVQQALPHPVSEASSATARMLQCPVLDEEHHPSFTIVHETAESAQRYFAGVLFPAAAVEAQGRAPHAVTGGEGTGESGAVHGSTAYGMLAGDAAPKYAVSWLCTACMGLYQFIDLIHAPLAAAAVRASPYFDSAAITININVNRSFTFAWLAVATRYFDIKGTGLDRPPETSIVKAELCNFKDFYMSDLRARILPYLLHCHGDVVASATSPSAISRSTPLPGIAVYMDAVNKGLAMESRAAPRAETDGGERAAKRARAEGSSSSSSSATAVTAGDLTTSNASGTPPLLRALQAFRYSGASESLVGEVFCRHHATEGLITEGHLPAAYCGNRSTDVLPYSVIYDYAVPYLVRIGWLLSPSSANDVSPDRLIDPPPADRRATARAAATVSCQLQHSNIFLMGNYCKMMRNMSQSPWFLNGQRIGAYSLQEVIGNPLLPFFFPDMPAVPPDAQQEGSSTGATAALVEGNKDTEARATAASRMERGAHSSRWQSVAPSVASSALVFGYSRYKFHSAGREDVDVRMLGDGRPFVLELVSPIRERFTDEDLRRLETSINNSYIGSVEVSCLRRTDAEVTVRLARHSESKVKRYRCVVWSSRAIENFATDTQVQAIHKAKDLTILQKTPLRVLHRRSLHPRPRLIHSMKLTPLNAHWFLLDLETQAGTYVKEFVHGDMGRTTPNLGMLLNARTDIIQLDVVGMAMQGLDGE</sequence>
<dbReference type="GO" id="GO:0031119">
    <property type="term" value="P:tRNA pseudouridine synthesis"/>
    <property type="evidence" value="ECO:0007669"/>
    <property type="project" value="TreeGrafter"/>
</dbReference>
<dbReference type="SUPFAM" id="SSF55120">
    <property type="entry name" value="Pseudouridine synthase"/>
    <property type="match status" value="1"/>
</dbReference>
<evidence type="ECO:0000256" key="4">
    <source>
        <dbReference type="ARBA" id="ARBA00023235"/>
    </source>
</evidence>
<keyword evidence="8" id="KW-1185">Reference proteome</keyword>
<dbReference type="VEuPathDB" id="TriTrypDB:Lsey_0215_0060"/>
<dbReference type="InterPro" id="IPR039894">
    <property type="entry name" value="Pus10-like"/>
</dbReference>
<gene>
    <name evidence="7" type="ORF">ABL78_5938</name>
</gene>
<dbReference type="Pfam" id="PF21238">
    <property type="entry name" value="Pus10_C"/>
    <property type="match status" value="1"/>
</dbReference>
<dbReference type="EC" id="5.4.99.25" evidence="2"/>
<protein>
    <recommendedName>
        <fullName evidence="2">tRNA pseudouridine(55) synthase</fullName>
        <ecNumber evidence="2">5.4.99.25</ecNumber>
    </recommendedName>
</protein>
<dbReference type="PANTHER" id="PTHR21568">
    <property type="entry name" value="TRNA PSEUDOURIDINE SYNTHASE PUS10"/>
    <property type="match status" value="1"/>
</dbReference>
<evidence type="ECO:0000313" key="8">
    <source>
        <dbReference type="Proteomes" id="UP000038009"/>
    </source>
</evidence>
<dbReference type="InterPro" id="IPR020103">
    <property type="entry name" value="PsdUridine_synth_cat_dom_sf"/>
</dbReference>
<evidence type="ECO:0000259" key="6">
    <source>
        <dbReference type="Pfam" id="PF21238"/>
    </source>
</evidence>
<dbReference type="OrthoDB" id="271937at2759"/>
<evidence type="ECO:0000313" key="7">
    <source>
        <dbReference type="EMBL" id="KPI85003.1"/>
    </source>
</evidence>
<accession>A0A0N1HW55</accession>
<dbReference type="OMA" id="NARTDII"/>
<feature type="compositionally biased region" description="Basic and acidic residues" evidence="5">
    <location>
        <begin position="286"/>
        <end position="304"/>
    </location>
</feature>
<evidence type="ECO:0000256" key="2">
    <source>
        <dbReference type="ARBA" id="ARBA00012787"/>
    </source>
</evidence>
<keyword evidence="4" id="KW-0413">Isomerase</keyword>
<comment type="similarity">
    <text evidence="1">Belongs to the pseudouridine synthase Pus10 family.</text>
</comment>
<keyword evidence="3" id="KW-0819">tRNA processing</keyword>
<feature type="domain" description="Pus10-like C-terminal" evidence="6">
    <location>
        <begin position="530"/>
        <end position="740"/>
    </location>
</feature>
<dbReference type="PANTHER" id="PTHR21568:SF0">
    <property type="entry name" value="TRNA PSEUDOURIDINE SYNTHASE PUS10"/>
    <property type="match status" value="1"/>
</dbReference>
<dbReference type="Gene3D" id="3.30.70.3190">
    <property type="match status" value="1"/>
</dbReference>